<keyword evidence="6 9" id="KW-1133">Transmembrane helix</keyword>
<dbReference type="Pfam" id="PF00795">
    <property type="entry name" value="CN_hydrolase"/>
    <property type="match status" value="1"/>
</dbReference>
<organism evidence="12 13">
    <name type="scientific">Acidovorax facilis</name>
    <dbReference type="NCBI Taxonomy" id="12917"/>
    <lineage>
        <taxon>Bacteria</taxon>
        <taxon>Pseudomonadati</taxon>
        <taxon>Pseudomonadota</taxon>
        <taxon>Betaproteobacteria</taxon>
        <taxon>Burkholderiales</taxon>
        <taxon>Comamonadaceae</taxon>
        <taxon>Acidovorax</taxon>
    </lineage>
</organism>
<comment type="catalytic activity">
    <reaction evidence="9">
        <text>N-terminal S-1,2-diacyl-sn-glyceryl-L-cysteinyl-[lipoprotein] + a glycerophospholipid = N-acyl-S-1,2-diacyl-sn-glyceryl-L-cysteinyl-[lipoprotein] + a 2-acyl-sn-glycero-3-phospholipid + H(+)</text>
        <dbReference type="Rhea" id="RHEA:48228"/>
        <dbReference type="Rhea" id="RHEA-COMP:14681"/>
        <dbReference type="Rhea" id="RHEA-COMP:14684"/>
        <dbReference type="ChEBI" id="CHEBI:15378"/>
        <dbReference type="ChEBI" id="CHEBI:136912"/>
        <dbReference type="ChEBI" id="CHEBI:140656"/>
        <dbReference type="ChEBI" id="CHEBI:140657"/>
        <dbReference type="ChEBI" id="CHEBI:140660"/>
        <dbReference type="EC" id="2.3.1.269"/>
    </reaction>
</comment>
<reference evidence="13" key="1">
    <citation type="journal article" date="2019" name="Int. J. Syst. Evol. Microbiol.">
        <title>The Global Catalogue of Microorganisms (GCM) 10K type strain sequencing project: providing services to taxonomists for standard genome sequencing and annotation.</title>
        <authorList>
            <consortium name="The Broad Institute Genomics Platform"/>
            <consortium name="The Broad Institute Genome Sequencing Center for Infectious Disease"/>
            <person name="Wu L."/>
            <person name="Ma J."/>
        </authorList>
    </citation>
    <scope>NUCLEOTIDE SEQUENCE [LARGE SCALE GENOMIC DNA]</scope>
    <source>
        <strain evidence="13">CCUG 2113</strain>
    </source>
</reference>
<evidence type="ECO:0000256" key="2">
    <source>
        <dbReference type="ARBA" id="ARBA00010065"/>
    </source>
</evidence>
<dbReference type="GO" id="GO:0016746">
    <property type="term" value="F:acyltransferase activity"/>
    <property type="evidence" value="ECO:0007669"/>
    <property type="project" value="UniProtKB-KW"/>
</dbReference>
<keyword evidence="4 9" id="KW-0808">Transferase</keyword>
<feature type="transmembrane region" description="Helical" evidence="9">
    <location>
        <begin position="38"/>
        <end position="55"/>
    </location>
</feature>
<dbReference type="RefSeq" id="WP_055396867.1">
    <property type="nucleotide sequence ID" value="NZ_JAMXAX010000016.1"/>
</dbReference>
<keyword evidence="3 9" id="KW-1003">Cell membrane</keyword>
<keyword evidence="10" id="KW-0732">Signal</keyword>
<accession>A0ABV8DCX4</accession>
<comment type="pathway">
    <text evidence="9">Protein modification; lipoprotein biosynthesis (N-acyl transfer).</text>
</comment>
<evidence type="ECO:0000256" key="10">
    <source>
        <dbReference type="SAM" id="SignalP"/>
    </source>
</evidence>
<keyword evidence="7 9" id="KW-0472">Membrane</keyword>
<evidence type="ECO:0000313" key="13">
    <source>
        <dbReference type="Proteomes" id="UP001595693"/>
    </source>
</evidence>
<feature type="domain" description="CN hydrolase" evidence="11">
    <location>
        <begin position="247"/>
        <end position="490"/>
    </location>
</feature>
<feature type="transmembrane region" description="Helical" evidence="9">
    <location>
        <begin position="206"/>
        <end position="222"/>
    </location>
</feature>
<dbReference type="Gene3D" id="3.60.110.10">
    <property type="entry name" value="Carbon-nitrogen hydrolase"/>
    <property type="match status" value="1"/>
</dbReference>
<evidence type="ECO:0000256" key="3">
    <source>
        <dbReference type="ARBA" id="ARBA00022475"/>
    </source>
</evidence>
<feature type="signal peptide" evidence="10">
    <location>
        <begin position="1"/>
        <end position="27"/>
    </location>
</feature>
<feature type="transmembrane region" description="Helical" evidence="9">
    <location>
        <begin position="67"/>
        <end position="88"/>
    </location>
</feature>
<feature type="chain" id="PRO_5045848969" description="Apolipoprotein N-acyltransferase" evidence="10">
    <location>
        <begin position="28"/>
        <end position="540"/>
    </location>
</feature>
<evidence type="ECO:0000256" key="4">
    <source>
        <dbReference type="ARBA" id="ARBA00022679"/>
    </source>
</evidence>
<evidence type="ECO:0000256" key="7">
    <source>
        <dbReference type="ARBA" id="ARBA00023136"/>
    </source>
</evidence>
<dbReference type="InterPro" id="IPR004563">
    <property type="entry name" value="Apolipo_AcylTrfase"/>
</dbReference>
<dbReference type="InterPro" id="IPR045378">
    <property type="entry name" value="LNT_N"/>
</dbReference>
<dbReference type="EC" id="2.3.1.269" evidence="9"/>
<dbReference type="EMBL" id="JBHSAJ010000048">
    <property type="protein sequence ID" value="MFC3936082.1"/>
    <property type="molecule type" value="Genomic_DNA"/>
</dbReference>
<gene>
    <name evidence="9 12" type="primary">lnt</name>
    <name evidence="12" type="ORF">ACFOW3_15830</name>
</gene>
<evidence type="ECO:0000256" key="1">
    <source>
        <dbReference type="ARBA" id="ARBA00004651"/>
    </source>
</evidence>
<keyword evidence="13" id="KW-1185">Reference proteome</keyword>
<dbReference type="InterPro" id="IPR036526">
    <property type="entry name" value="C-N_Hydrolase_sf"/>
</dbReference>
<feature type="transmembrane region" description="Helical" evidence="9">
    <location>
        <begin position="100"/>
        <end position="123"/>
    </location>
</feature>
<dbReference type="PROSITE" id="PS50263">
    <property type="entry name" value="CN_HYDROLASE"/>
    <property type="match status" value="1"/>
</dbReference>
<comment type="caution">
    <text evidence="12">The sequence shown here is derived from an EMBL/GenBank/DDBJ whole genome shotgun (WGS) entry which is preliminary data.</text>
</comment>
<comment type="function">
    <text evidence="9">Catalyzes the phospholipid dependent N-acylation of the N-terminal cysteine of apolipoprotein, the last step in lipoprotein maturation.</text>
</comment>
<evidence type="ECO:0000256" key="8">
    <source>
        <dbReference type="ARBA" id="ARBA00023315"/>
    </source>
</evidence>
<feature type="transmembrane region" description="Helical" evidence="9">
    <location>
        <begin position="511"/>
        <end position="530"/>
    </location>
</feature>
<evidence type="ECO:0000256" key="9">
    <source>
        <dbReference type="HAMAP-Rule" id="MF_01148"/>
    </source>
</evidence>
<evidence type="ECO:0000256" key="5">
    <source>
        <dbReference type="ARBA" id="ARBA00022692"/>
    </source>
</evidence>
<evidence type="ECO:0000256" key="6">
    <source>
        <dbReference type="ARBA" id="ARBA00022989"/>
    </source>
</evidence>
<dbReference type="InterPro" id="IPR003010">
    <property type="entry name" value="C-N_Hydrolase"/>
</dbReference>
<comment type="similarity">
    <text evidence="2 9">Belongs to the CN hydrolase family. Apolipoprotein N-acyltransferase subfamily.</text>
</comment>
<protein>
    <recommendedName>
        <fullName evidence="9">Apolipoprotein N-acyltransferase</fullName>
        <shortName evidence="9">ALP N-acyltransferase</shortName>
        <ecNumber evidence="9">2.3.1.269</ecNumber>
    </recommendedName>
</protein>
<dbReference type="Pfam" id="PF20154">
    <property type="entry name" value="LNT_N"/>
    <property type="match status" value="1"/>
</dbReference>
<dbReference type="PANTHER" id="PTHR38686">
    <property type="entry name" value="APOLIPOPROTEIN N-ACYLTRANSFERASE"/>
    <property type="match status" value="1"/>
</dbReference>
<dbReference type="Proteomes" id="UP001595693">
    <property type="component" value="Unassembled WGS sequence"/>
</dbReference>
<keyword evidence="8 9" id="KW-0012">Acyltransferase</keyword>
<dbReference type="CDD" id="cd07571">
    <property type="entry name" value="ALP_N-acyl_transferase"/>
    <property type="match status" value="1"/>
</dbReference>
<evidence type="ECO:0000259" key="11">
    <source>
        <dbReference type="PROSITE" id="PS50263"/>
    </source>
</evidence>
<dbReference type="NCBIfam" id="TIGR00546">
    <property type="entry name" value="lnt"/>
    <property type="match status" value="1"/>
</dbReference>
<dbReference type="HAMAP" id="MF_01148">
    <property type="entry name" value="Lnt"/>
    <property type="match status" value="1"/>
</dbReference>
<comment type="subcellular location">
    <subcellularLocation>
        <location evidence="1 9">Cell membrane</location>
        <topology evidence="1 9">Multi-pass membrane protein</topology>
    </subcellularLocation>
</comment>
<feature type="transmembrane region" description="Helical" evidence="9">
    <location>
        <begin position="176"/>
        <end position="194"/>
    </location>
</feature>
<dbReference type="SUPFAM" id="SSF56317">
    <property type="entry name" value="Carbon-nitrogen hydrolase"/>
    <property type="match status" value="1"/>
</dbReference>
<keyword evidence="5 9" id="KW-0812">Transmembrane</keyword>
<proteinExistence type="inferred from homology"/>
<name>A0ABV8DCX4_9BURK</name>
<sequence>MARATSTPGLPLALQALLAVAAGVAQAASLAWPWSGEPLWWLQIASMAVLAWLVRPHATVSVSWQRGAVIGGLFATAWLVGTFWWLFISMHTYGGLAAPLAVAAVLGLAAFLASYYAAMLGIFCRLALTSKALTAITFGAFWLVAELARGTLWTGFPWGAGGYAHVDGPLAALARYGGVYGLGAVAAMLAMGAVQVRRADFSGWRLWALLLALGAALALATVDRFCAIHLCSTPQQRPAPSLSLELLQGNIPQDEKFQSGSGVPLALKWYAEALRDAKADLVVAPETAIPLLPQQLIPGYLEGIQQRYAQGPQAALLGIPLGDEAQGYTNSVLGMSPATGATPYRYDKHHLVPFGEFIPPFFKWFTAMMNIPLGDFNRGVVGQPSFAWAGQRIAPNICYEDLFGEELGARFIDPAQAPTVFVNFSNIGWFGDTVAIDQHLQISRMRALEFERPMVRATNTGATAIIDHRGVVTHLLARTTRGVLKGEVQGRGLDAQSGWAITPYAWWVSRWGLWPLWMFGALVLALGVWARNKDMGARRH</sequence>
<evidence type="ECO:0000313" key="12">
    <source>
        <dbReference type="EMBL" id="MFC3936082.1"/>
    </source>
</evidence>
<dbReference type="PANTHER" id="PTHR38686:SF1">
    <property type="entry name" value="APOLIPOPROTEIN N-ACYLTRANSFERASE"/>
    <property type="match status" value="1"/>
</dbReference>